<feature type="transmembrane region" description="Helical" evidence="5">
    <location>
        <begin position="26"/>
        <end position="48"/>
    </location>
</feature>
<proteinExistence type="predicted"/>
<keyword evidence="8" id="KW-1185">Reference proteome</keyword>
<dbReference type="Pfam" id="PF06803">
    <property type="entry name" value="DUF1232"/>
    <property type="match status" value="1"/>
</dbReference>
<evidence type="ECO:0000259" key="6">
    <source>
        <dbReference type="Pfam" id="PF06803"/>
    </source>
</evidence>
<evidence type="ECO:0000313" key="7">
    <source>
        <dbReference type="EMBL" id="MBA8952425.1"/>
    </source>
</evidence>
<feature type="transmembrane region" description="Helical" evidence="5">
    <location>
        <begin position="92"/>
        <end position="113"/>
    </location>
</feature>
<evidence type="ECO:0000256" key="4">
    <source>
        <dbReference type="ARBA" id="ARBA00023136"/>
    </source>
</evidence>
<dbReference type="RefSeq" id="WP_182844726.1">
    <property type="nucleotide sequence ID" value="NZ_BAAALP010000032.1"/>
</dbReference>
<protein>
    <submittedName>
        <fullName evidence="7">Uncharacterized membrane protein YkvA (DUF1232 family)</fullName>
    </submittedName>
</protein>
<gene>
    <name evidence="7" type="ORF">HNR61_004071</name>
</gene>
<name>A0A7W3LQN6_ACTNM</name>
<comment type="caution">
    <text evidence="7">The sequence shown here is derived from an EMBL/GenBank/DDBJ whole genome shotgun (WGS) entry which is preliminary data.</text>
</comment>
<comment type="subcellular location">
    <subcellularLocation>
        <location evidence="1">Endomembrane system</location>
        <topology evidence="1">Multi-pass membrane protein</topology>
    </subcellularLocation>
</comment>
<evidence type="ECO:0000313" key="8">
    <source>
        <dbReference type="Proteomes" id="UP000572680"/>
    </source>
</evidence>
<dbReference type="InterPro" id="IPR010652">
    <property type="entry name" value="DUF1232"/>
</dbReference>
<evidence type="ECO:0000256" key="1">
    <source>
        <dbReference type="ARBA" id="ARBA00004127"/>
    </source>
</evidence>
<accession>A0A7W3LQN6</accession>
<dbReference type="Proteomes" id="UP000572680">
    <property type="component" value="Unassembled WGS sequence"/>
</dbReference>
<feature type="transmembrane region" description="Helical" evidence="5">
    <location>
        <begin position="69"/>
        <end position="86"/>
    </location>
</feature>
<organism evidence="7 8">
    <name type="scientific">Actinomadura namibiensis</name>
    <dbReference type="NCBI Taxonomy" id="182080"/>
    <lineage>
        <taxon>Bacteria</taxon>
        <taxon>Bacillati</taxon>
        <taxon>Actinomycetota</taxon>
        <taxon>Actinomycetes</taxon>
        <taxon>Streptosporangiales</taxon>
        <taxon>Thermomonosporaceae</taxon>
        <taxon>Actinomadura</taxon>
    </lineage>
</organism>
<evidence type="ECO:0000256" key="3">
    <source>
        <dbReference type="ARBA" id="ARBA00022989"/>
    </source>
</evidence>
<dbReference type="AlphaFoldDB" id="A0A7W3LQN6"/>
<sequence>MVWVGLALVVAGMAAAFGFGGEVGGVSLALVGGVAMAAGAVLAVAGFLRLRRSRLAGARVVRDHYRTSRGKTFAMIAAVLYIVSPIDVIPDVLLPVGIVDDTTALAWLVLALWQEHSRRSRAREVARREG</sequence>
<feature type="domain" description="DUF1232" evidence="6">
    <location>
        <begin position="74"/>
        <end position="107"/>
    </location>
</feature>
<dbReference type="EMBL" id="JACJIA010000005">
    <property type="protein sequence ID" value="MBA8952425.1"/>
    <property type="molecule type" value="Genomic_DNA"/>
</dbReference>
<keyword evidence="2 5" id="KW-0812">Transmembrane</keyword>
<evidence type="ECO:0000256" key="5">
    <source>
        <dbReference type="SAM" id="Phobius"/>
    </source>
</evidence>
<evidence type="ECO:0000256" key="2">
    <source>
        <dbReference type="ARBA" id="ARBA00022692"/>
    </source>
</evidence>
<reference evidence="7 8" key="1">
    <citation type="submission" date="2020-08" db="EMBL/GenBank/DDBJ databases">
        <title>Genomic Encyclopedia of Type Strains, Phase IV (KMG-IV): sequencing the most valuable type-strain genomes for metagenomic binning, comparative biology and taxonomic classification.</title>
        <authorList>
            <person name="Goeker M."/>
        </authorList>
    </citation>
    <scope>NUCLEOTIDE SEQUENCE [LARGE SCALE GENOMIC DNA]</scope>
    <source>
        <strain evidence="7 8">DSM 44197</strain>
    </source>
</reference>
<keyword evidence="4 5" id="KW-0472">Membrane</keyword>
<keyword evidence="3 5" id="KW-1133">Transmembrane helix</keyword>
<dbReference type="GO" id="GO:0012505">
    <property type="term" value="C:endomembrane system"/>
    <property type="evidence" value="ECO:0007669"/>
    <property type="project" value="UniProtKB-SubCell"/>
</dbReference>